<dbReference type="EMBL" id="GBYX01476628">
    <property type="protein sequence ID" value="JAO05049.1"/>
    <property type="molecule type" value="Transcribed_RNA"/>
</dbReference>
<reference evidence="2" key="1">
    <citation type="submission" date="2014-12" db="EMBL/GenBank/DDBJ databases">
        <title>Parallel Evolution in Life History Adaptation Evident in the Tissue-Specific Poeciliopsis prolifica transcriptome.</title>
        <authorList>
            <person name="Jue N.K."/>
            <person name="Foley R.J."/>
            <person name="Obergfell C."/>
            <person name="Reznick D.N."/>
            <person name="O'Neill R.J."/>
            <person name="O'Neill M.J."/>
        </authorList>
    </citation>
    <scope>NUCLEOTIDE SEQUENCE</scope>
</reference>
<sequence length="107" mass="12094">MTTKQSPSWISLSLLCSLPCYHQLVFPEVCILPHSEHMGNKQSSSRQKEHQLQNQARPSNVRVNTLALISSLFQCISELCHRYNMGVKDSLHWVNTPVTCQPFAGCP</sequence>
<feature type="signal peptide" evidence="1">
    <location>
        <begin position="1"/>
        <end position="22"/>
    </location>
</feature>
<name>A0A0S7ES85_9TELE</name>
<feature type="chain" id="PRO_5006635028" evidence="1">
    <location>
        <begin position="23"/>
        <end position="107"/>
    </location>
</feature>
<evidence type="ECO:0000256" key="1">
    <source>
        <dbReference type="SAM" id="SignalP"/>
    </source>
</evidence>
<evidence type="ECO:0000313" key="2">
    <source>
        <dbReference type="EMBL" id="JAO05049.1"/>
    </source>
</evidence>
<organism evidence="2">
    <name type="scientific">Poeciliopsis prolifica</name>
    <name type="common">blackstripe livebearer</name>
    <dbReference type="NCBI Taxonomy" id="188132"/>
    <lineage>
        <taxon>Eukaryota</taxon>
        <taxon>Metazoa</taxon>
        <taxon>Chordata</taxon>
        <taxon>Craniata</taxon>
        <taxon>Vertebrata</taxon>
        <taxon>Euteleostomi</taxon>
        <taxon>Actinopterygii</taxon>
        <taxon>Neopterygii</taxon>
        <taxon>Teleostei</taxon>
        <taxon>Neoteleostei</taxon>
        <taxon>Acanthomorphata</taxon>
        <taxon>Ovalentaria</taxon>
        <taxon>Atherinomorphae</taxon>
        <taxon>Cyprinodontiformes</taxon>
        <taxon>Poeciliidae</taxon>
        <taxon>Poeciliinae</taxon>
        <taxon>Poeciliopsis</taxon>
    </lineage>
</organism>
<dbReference type="AlphaFoldDB" id="A0A0S7ES85"/>
<gene>
    <name evidence="2" type="primary">PPUP9514</name>
</gene>
<protein>
    <submittedName>
        <fullName evidence="2">PPUP9514</fullName>
    </submittedName>
</protein>
<proteinExistence type="predicted"/>
<keyword evidence="1" id="KW-0732">Signal</keyword>
<accession>A0A0S7ES85</accession>